<keyword evidence="4" id="KW-0274">FAD</keyword>
<reference evidence="7" key="1">
    <citation type="submission" date="2018-08" db="EMBL/GenBank/DDBJ databases">
        <title>Draft genome sequence of azole-resistant Aspergillus thermomutatus (Neosartorya pseudofischeri) strain HMR AF 39, isolated from a human nasal aspirate.</title>
        <authorList>
            <person name="Parent-Michaud M."/>
            <person name="Dufresne P.J."/>
            <person name="Fournier E."/>
            <person name="Martineau C."/>
            <person name="Moreira S."/>
            <person name="Perkins V."/>
            <person name="De Repentigny L."/>
            <person name="Dufresne S.F."/>
        </authorList>
    </citation>
    <scope>NUCLEOTIDE SEQUENCE [LARGE SCALE GENOMIC DNA]</scope>
    <source>
        <strain evidence="7">HMR AF 39</strain>
    </source>
</reference>
<dbReference type="EMBL" id="NKHU02000341">
    <property type="protein sequence ID" value="RHZ44291.1"/>
    <property type="molecule type" value="Genomic_DNA"/>
</dbReference>
<dbReference type="InterPro" id="IPR016169">
    <property type="entry name" value="FAD-bd_PCMH_sub2"/>
</dbReference>
<evidence type="ECO:0000256" key="5">
    <source>
        <dbReference type="ARBA" id="ARBA00023002"/>
    </source>
</evidence>
<evidence type="ECO:0000313" key="7">
    <source>
        <dbReference type="EMBL" id="RHZ44291.1"/>
    </source>
</evidence>
<dbReference type="InterPro" id="IPR050416">
    <property type="entry name" value="FAD-linked_Oxidoreductase"/>
</dbReference>
<dbReference type="Gene3D" id="3.40.462.20">
    <property type="match status" value="1"/>
</dbReference>
<dbReference type="VEuPathDB" id="FungiDB:CDV56_100980"/>
<comment type="similarity">
    <text evidence="2">Belongs to the oxygen-dependent FAD-linked oxidoreductase family.</text>
</comment>
<gene>
    <name evidence="7" type="ORF">CDV56_100980</name>
</gene>
<dbReference type="PANTHER" id="PTHR42973:SF39">
    <property type="entry name" value="FAD-BINDING PCMH-TYPE DOMAIN-CONTAINING PROTEIN"/>
    <property type="match status" value="1"/>
</dbReference>
<dbReference type="GeneID" id="38122954"/>
<dbReference type="Gene3D" id="3.30.465.10">
    <property type="match status" value="1"/>
</dbReference>
<comment type="caution">
    <text evidence="7">The sequence shown here is derived from an EMBL/GenBank/DDBJ whole genome shotgun (WGS) entry which is preliminary data.</text>
</comment>
<dbReference type="PANTHER" id="PTHR42973">
    <property type="entry name" value="BINDING OXIDOREDUCTASE, PUTATIVE (AFU_ORTHOLOGUE AFUA_1G17690)-RELATED"/>
    <property type="match status" value="1"/>
</dbReference>
<dbReference type="SUPFAM" id="SSF56176">
    <property type="entry name" value="FAD-binding/transporter-associated domain-like"/>
    <property type="match status" value="1"/>
</dbReference>
<keyword evidence="3" id="KW-0285">Flavoprotein</keyword>
<dbReference type="GO" id="GO:0016491">
    <property type="term" value="F:oxidoreductase activity"/>
    <property type="evidence" value="ECO:0007669"/>
    <property type="project" value="UniProtKB-KW"/>
</dbReference>
<keyword evidence="5" id="KW-0560">Oxidoreductase</keyword>
<dbReference type="InterPro" id="IPR006093">
    <property type="entry name" value="Oxy_OxRdtase_FAD_BS"/>
</dbReference>
<dbReference type="OrthoDB" id="415825at2759"/>
<organism evidence="7 8">
    <name type="scientific">Aspergillus thermomutatus</name>
    <name type="common">Neosartorya pseudofischeri</name>
    <dbReference type="NCBI Taxonomy" id="41047"/>
    <lineage>
        <taxon>Eukaryota</taxon>
        <taxon>Fungi</taxon>
        <taxon>Dikarya</taxon>
        <taxon>Ascomycota</taxon>
        <taxon>Pezizomycotina</taxon>
        <taxon>Eurotiomycetes</taxon>
        <taxon>Eurotiomycetidae</taxon>
        <taxon>Eurotiales</taxon>
        <taxon>Aspergillaceae</taxon>
        <taxon>Aspergillus</taxon>
        <taxon>Aspergillus subgen. Fumigati</taxon>
    </lineage>
</organism>
<dbReference type="PROSITE" id="PS00862">
    <property type="entry name" value="OX2_COVAL_FAD"/>
    <property type="match status" value="1"/>
</dbReference>
<feature type="domain" description="FAD-binding PCMH-type" evidence="6">
    <location>
        <begin position="333"/>
        <end position="503"/>
    </location>
</feature>
<dbReference type="Proteomes" id="UP000215305">
    <property type="component" value="Unassembled WGS sequence"/>
</dbReference>
<dbReference type="Gene3D" id="2.120.10.30">
    <property type="entry name" value="TolB, C-terminal domain"/>
    <property type="match status" value="2"/>
</dbReference>
<comment type="cofactor">
    <cofactor evidence="1">
        <name>FAD</name>
        <dbReference type="ChEBI" id="CHEBI:57692"/>
    </cofactor>
</comment>
<dbReference type="InterPro" id="IPR006094">
    <property type="entry name" value="Oxid_FAD_bind_N"/>
</dbReference>
<evidence type="ECO:0000256" key="2">
    <source>
        <dbReference type="ARBA" id="ARBA00005466"/>
    </source>
</evidence>
<sequence length="716" mass="79632">MIIADWLREHYINQGKLGDAGRLHTMQSAAAPPATEKGIYLLDIGLGSNNTDLRKMSTAGRILRLDPSTKELTTLVTGQSHPDGIDISQSTSRIFWTNMGKTPPFLPRGRSTPPSSLVVDDGSARVYFCDREGMSVHRVDFSGSNHEVLVRTGSPSSPEDSNDTTRWCVGIALDTVHGYIYWTQKGPSKGGQGRIFRAGIDIPAGQTAETRSDIELVLEKLPEPIDLELDVEEQVLYWTDRGEHPTGCSLNRVDVSGNIQVGEMQKKKTILARQFHEPIGLKLDREKRVVYVGDMGGIITNEIGKMQIIWRDSANPAVYEAARVRGVFNRRCPSKFPRAIVKASSEEDVISAIQLATSHDCRIAVRAGGHSFPVWSLQDDSVLIDLGEWRECVVDGAKRTASVTPGVTSKEVNDILVPQGLMFPAGHCPDVGLGGFLLQGGMGWNCGNWGWACERVDAVEVVTAQGVKLLCNAEQNSDLYWAARGAGPGYVYPAPLYRPVFSWVLSMVPDLDQDTEVTALSQFFNGELCFSVFLVCMKKTTGQAAEALQTLHDTRIPGALTEWFCREDSLESLYREKAKSNPQGHRWCSDSTYLETKDVVDILEEGFLTLPSTDCYAFWCPITPTSKRKLPDMAFSMQSDHYFAVYAGWEDEPDDQRCQSWLQLVMNKIKPHGVGAYIGDSDFCVLPDRYWTQDNESRLKKIRQRWDPDSRLCGFP</sequence>
<name>A0A397FZU5_ASPTH</name>
<dbReference type="InterPro" id="IPR036318">
    <property type="entry name" value="FAD-bd_PCMH-like_sf"/>
</dbReference>
<dbReference type="InterPro" id="IPR016167">
    <property type="entry name" value="FAD-bd_PCMH_sub1"/>
</dbReference>
<dbReference type="SUPFAM" id="SSF63825">
    <property type="entry name" value="YWTD domain"/>
    <property type="match status" value="1"/>
</dbReference>
<proteinExistence type="inferred from homology"/>
<dbReference type="PROSITE" id="PS51387">
    <property type="entry name" value="FAD_PCMH"/>
    <property type="match status" value="1"/>
</dbReference>
<accession>A0A397FZU5</accession>
<dbReference type="GO" id="GO:0071949">
    <property type="term" value="F:FAD binding"/>
    <property type="evidence" value="ECO:0007669"/>
    <property type="project" value="InterPro"/>
</dbReference>
<dbReference type="AlphaFoldDB" id="A0A397FZU5"/>
<protein>
    <recommendedName>
        <fullName evidence="6">FAD-binding PCMH-type domain-containing protein</fullName>
    </recommendedName>
</protein>
<dbReference type="Pfam" id="PF01565">
    <property type="entry name" value="FAD_binding_4"/>
    <property type="match status" value="1"/>
</dbReference>
<evidence type="ECO:0000313" key="8">
    <source>
        <dbReference type="Proteomes" id="UP000215305"/>
    </source>
</evidence>
<evidence type="ECO:0000259" key="6">
    <source>
        <dbReference type="PROSITE" id="PS51387"/>
    </source>
</evidence>
<dbReference type="InterPro" id="IPR016166">
    <property type="entry name" value="FAD-bd_PCMH"/>
</dbReference>
<dbReference type="RefSeq" id="XP_026610242.1">
    <property type="nucleotide sequence ID" value="XM_026754599.1"/>
</dbReference>
<evidence type="ECO:0000256" key="3">
    <source>
        <dbReference type="ARBA" id="ARBA00022630"/>
    </source>
</evidence>
<dbReference type="InterPro" id="IPR011042">
    <property type="entry name" value="6-blade_b-propeller_TolB-like"/>
</dbReference>
<evidence type="ECO:0000256" key="1">
    <source>
        <dbReference type="ARBA" id="ARBA00001974"/>
    </source>
</evidence>
<dbReference type="Gene3D" id="3.30.43.10">
    <property type="entry name" value="Uridine Diphospho-n-acetylenolpyruvylglucosamine Reductase, domain 2"/>
    <property type="match status" value="1"/>
</dbReference>
<keyword evidence="8" id="KW-1185">Reference proteome</keyword>
<evidence type="ECO:0000256" key="4">
    <source>
        <dbReference type="ARBA" id="ARBA00022827"/>
    </source>
</evidence>
<dbReference type="STRING" id="41047.A0A397FZU5"/>